<feature type="compositionally biased region" description="Basic residues" evidence="1">
    <location>
        <begin position="7"/>
        <end position="16"/>
    </location>
</feature>
<dbReference type="Proteomes" id="UP000265520">
    <property type="component" value="Unassembled WGS sequence"/>
</dbReference>
<feature type="region of interest" description="Disordered" evidence="1">
    <location>
        <begin position="1"/>
        <end position="48"/>
    </location>
</feature>
<sequence>MALRNLCSRKHNHPSQKHYGTSKETGQHTMVNGQDNQSTGYSKETLFT</sequence>
<reference evidence="2 3" key="1">
    <citation type="journal article" date="2018" name="Front. Plant Sci.">
        <title>Red Clover (Trifolium pratense) and Zigzag Clover (T. medium) - A Picture of Genomic Similarities and Differences.</title>
        <authorList>
            <person name="Dluhosova J."/>
            <person name="Istvanek J."/>
            <person name="Nedelnik J."/>
            <person name="Repkova J."/>
        </authorList>
    </citation>
    <scope>NUCLEOTIDE SEQUENCE [LARGE SCALE GENOMIC DNA]</scope>
    <source>
        <strain evidence="3">cv. 10/8</strain>
        <tissue evidence="2">Leaf</tissue>
    </source>
</reference>
<dbReference type="EMBL" id="LXQA011192726">
    <property type="protein sequence ID" value="MCI88428.1"/>
    <property type="molecule type" value="Genomic_DNA"/>
</dbReference>
<evidence type="ECO:0000313" key="3">
    <source>
        <dbReference type="Proteomes" id="UP000265520"/>
    </source>
</evidence>
<protein>
    <submittedName>
        <fullName evidence="2">Uncharacterized protein</fullName>
    </submittedName>
</protein>
<evidence type="ECO:0000256" key="1">
    <source>
        <dbReference type="SAM" id="MobiDB-lite"/>
    </source>
</evidence>
<organism evidence="2 3">
    <name type="scientific">Trifolium medium</name>
    <dbReference type="NCBI Taxonomy" id="97028"/>
    <lineage>
        <taxon>Eukaryota</taxon>
        <taxon>Viridiplantae</taxon>
        <taxon>Streptophyta</taxon>
        <taxon>Embryophyta</taxon>
        <taxon>Tracheophyta</taxon>
        <taxon>Spermatophyta</taxon>
        <taxon>Magnoliopsida</taxon>
        <taxon>eudicotyledons</taxon>
        <taxon>Gunneridae</taxon>
        <taxon>Pentapetalae</taxon>
        <taxon>rosids</taxon>
        <taxon>fabids</taxon>
        <taxon>Fabales</taxon>
        <taxon>Fabaceae</taxon>
        <taxon>Papilionoideae</taxon>
        <taxon>50 kb inversion clade</taxon>
        <taxon>NPAAA clade</taxon>
        <taxon>Hologalegina</taxon>
        <taxon>IRL clade</taxon>
        <taxon>Trifolieae</taxon>
        <taxon>Trifolium</taxon>
    </lineage>
</organism>
<proteinExistence type="predicted"/>
<comment type="caution">
    <text evidence="2">The sequence shown here is derived from an EMBL/GenBank/DDBJ whole genome shotgun (WGS) entry which is preliminary data.</text>
</comment>
<dbReference type="AlphaFoldDB" id="A0A392VJ48"/>
<name>A0A392VJ48_9FABA</name>
<evidence type="ECO:0000313" key="2">
    <source>
        <dbReference type="EMBL" id="MCI88428.1"/>
    </source>
</evidence>
<feature type="compositionally biased region" description="Polar residues" evidence="1">
    <location>
        <begin position="18"/>
        <end position="48"/>
    </location>
</feature>
<accession>A0A392VJ48</accession>
<feature type="non-terminal residue" evidence="2">
    <location>
        <position position="48"/>
    </location>
</feature>
<keyword evidence="3" id="KW-1185">Reference proteome</keyword>